<protein>
    <submittedName>
        <fullName evidence="3">Haloacid dehalogenase type II</fullName>
    </submittedName>
</protein>
<dbReference type="PANTHER" id="PTHR43316:SF3">
    <property type="entry name" value="HALOACID DEHALOGENASE, TYPE II (AFU_ORTHOLOGUE AFUA_2G07750)-RELATED"/>
    <property type="match status" value="1"/>
</dbReference>
<dbReference type="InterPro" id="IPR023198">
    <property type="entry name" value="PGP-like_dom2"/>
</dbReference>
<dbReference type="InterPro" id="IPR051540">
    <property type="entry name" value="S-2-haloacid_dehalogenase"/>
</dbReference>
<evidence type="ECO:0000313" key="3">
    <source>
        <dbReference type="EMBL" id="MFB9378378.1"/>
    </source>
</evidence>
<evidence type="ECO:0000313" key="4">
    <source>
        <dbReference type="Proteomes" id="UP001589748"/>
    </source>
</evidence>
<keyword evidence="4" id="KW-1185">Reference proteome</keyword>
<dbReference type="Proteomes" id="UP001589748">
    <property type="component" value="Unassembled WGS sequence"/>
</dbReference>
<dbReference type="NCBIfam" id="TIGR01428">
    <property type="entry name" value="HAD_type_II"/>
    <property type="match status" value="1"/>
</dbReference>
<dbReference type="EMBL" id="JBHMDM010000007">
    <property type="protein sequence ID" value="MFB9378378.1"/>
    <property type="molecule type" value="Genomic_DNA"/>
</dbReference>
<dbReference type="Gene3D" id="1.10.150.240">
    <property type="entry name" value="Putative phosphatase, domain 2"/>
    <property type="match status" value="1"/>
</dbReference>
<gene>
    <name evidence="3" type="ORF">ACFFVI_15525</name>
</gene>
<dbReference type="InterPro" id="IPR023214">
    <property type="entry name" value="HAD_sf"/>
</dbReference>
<dbReference type="SUPFAM" id="SSF56784">
    <property type="entry name" value="HAD-like"/>
    <property type="match status" value="1"/>
</dbReference>
<comment type="similarity">
    <text evidence="1">Belongs to the HAD-like hydrolase superfamily. S-2-haloalkanoic acid dehalogenase family.</text>
</comment>
<dbReference type="InterPro" id="IPR006439">
    <property type="entry name" value="HAD-SF_hydro_IA"/>
</dbReference>
<dbReference type="CDD" id="cd02588">
    <property type="entry name" value="HAD_L2-DEX"/>
    <property type="match status" value="1"/>
</dbReference>
<evidence type="ECO:0000256" key="2">
    <source>
        <dbReference type="ARBA" id="ARBA00022801"/>
    </source>
</evidence>
<dbReference type="InterPro" id="IPR006328">
    <property type="entry name" value="2-HAD"/>
</dbReference>
<name>A0ABV5LWA1_9ACTN</name>
<dbReference type="SFLD" id="SFLDS00003">
    <property type="entry name" value="Haloacid_Dehalogenase"/>
    <property type="match status" value="1"/>
</dbReference>
<accession>A0ABV5LWA1</accession>
<comment type="caution">
    <text evidence="3">The sequence shown here is derived from an EMBL/GenBank/DDBJ whole genome shotgun (WGS) entry which is preliminary data.</text>
</comment>
<sequence>MSSVPPVVVFDVNETLSDLAPLADRFEQVGLPAHAASLWFARVLRDGFALTAVGASATFAELGGHLLRELLLVHDVDASAAGGTVEDAVGTVLDGLARLPLHPDVVEGVRGLRTDGFRLLTLSNGSAAVAEELLTRAGVRAEFEAVLSVEDAGVWKPGRGAYEDALRRVGVPPADAVLVAVHPWDVDGAARAGLRTAWVDRTGGGRSPYPGSFTAPTWRVGDLRDLRQQLGAAR</sequence>
<dbReference type="InterPro" id="IPR036412">
    <property type="entry name" value="HAD-like_sf"/>
</dbReference>
<dbReference type="Gene3D" id="3.40.50.1000">
    <property type="entry name" value="HAD superfamily/HAD-like"/>
    <property type="match status" value="1"/>
</dbReference>
<keyword evidence="2" id="KW-0378">Hydrolase</keyword>
<reference evidence="3 4" key="1">
    <citation type="submission" date="2024-09" db="EMBL/GenBank/DDBJ databases">
        <authorList>
            <person name="Sun Q."/>
            <person name="Mori K."/>
        </authorList>
    </citation>
    <scope>NUCLEOTIDE SEQUENCE [LARGE SCALE GENOMIC DNA]</scope>
    <source>
        <strain evidence="3 4">TISTR 1856</strain>
    </source>
</reference>
<proteinExistence type="inferred from homology"/>
<organism evidence="3 4">
    <name type="scientific">Kineococcus gynurae</name>
    <dbReference type="NCBI Taxonomy" id="452979"/>
    <lineage>
        <taxon>Bacteria</taxon>
        <taxon>Bacillati</taxon>
        <taxon>Actinomycetota</taxon>
        <taxon>Actinomycetes</taxon>
        <taxon>Kineosporiales</taxon>
        <taxon>Kineosporiaceae</taxon>
        <taxon>Kineococcus</taxon>
    </lineage>
</organism>
<dbReference type="RefSeq" id="WP_380137023.1">
    <property type="nucleotide sequence ID" value="NZ_JBHLUI010000008.1"/>
</dbReference>
<dbReference type="SFLD" id="SFLDG01129">
    <property type="entry name" value="C1.5:_HAD__Beta-PGM__Phosphata"/>
    <property type="match status" value="1"/>
</dbReference>
<dbReference type="PRINTS" id="PR00413">
    <property type="entry name" value="HADHALOGNASE"/>
</dbReference>
<dbReference type="PANTHER" id="PTHR43316">
    <property type="entry name" value="HYDROLASE, HALOACID DELAHOGENASE-RELATED"/>
    <property type="match status" value="1"/>
</dbReference>
<evidence type="ECO:0000256" key="1">
    <source>
        <dbReference type="ARBA" id="ARBA00008106"/>
    </source>
</evidence>
<dbReference type="Pfam" id="PF00702">
    <property type="entry name" value="Hydrolase"/>
    <property type="match status" value="1"/>
</dbReference>